<gene>
    <name evidence="1" type="ORF">IC007_0448</name>
</gene>
<evidence type="ECO:0000313" key="1">
    <source>
        <dbReference type="EMBL" id="BBG25943.1"/>
    </source>
</evidence>
<dbReference type="AlphaFoldDB" id="A0A510E0C0"/>
<evidence type="ECO:0000313" key="2">
    <source>
        <dbReference type="Proteomes" id="UP000325030"/>
    </source>
</evidence>
<dbReference type="Proteomes" id="UP000325030">
    <property type="component" value="Chromosome"/>
</dbReference>
<sequence>MGEWVVDEARMMGANIIKLENLKNLIKNVDKLPRNILCV</sequence>
<protein>
    <submittedName>
        <fullName evidence="1">Uncharacterized protein</fullName>
    </submittedName>
</protein>
<reference evidence="2" key="1">
    <citation type="submission" date="2018-09" db="EMBL/GenBank/DDBJ databases">
        <title>Complete Genome Sequencing of Sulfolobus sp. JCM 16834.</title>
        <authorList>
            <person name="Kato S."/>
            <person name="Itoh T."/>
            <person name="Ohkuma M."/>
        </authorList>
    </citation>
    <scope>NUCLEOTIDE SEQUENCE [LARGE SCALE GENOMIC DNA]</scope>
    <source>
        <strain evidence="2">IC-007</strain>
    </source>
</reference>
<proteinExistence type="predicted"/>
<name>A0A510E0C0_9CREN</name>
<organism evidence="1 2">
    <name type="scientific">Sulfuracidifex tepidarius</name>
    <dbReference type="NCBI Taxonomy" id="1294262"/>
    <lineage>
        <taxon>Archaea</taxon>
        <taxon>Thermoproteota</taxon>
        <taxon>Thermoprotei</taxon>
        <taxon>Sulfolobales</taxon>
        <taxon>Sulfolobaceae</taxon>
        <taxon>Sulfuracidifex</taxon>
    </lineage>
</organism>
<dbReference type="EMBL" id="AP018930">
    <property type="protein sequence ID" value="BBG25943.1"/>
    <property type="molecule type" value="Genomic_DNA"/>
</dbReference>
<accession>A0A510E0C0</accession>